<dbReference type="InterPro" id="IPR038765">
    <property type="entry name" value="Papain-like_cys_pep_sf"/>
</dbReference>
<dbReference type="PANTHER" id="PTHR37984:SF5">
    <property type="entry name" value="PROTEIN NYNRIN-LIKE"/>
    <property type="match status" value="1"/>
</dbReference>
<sequence>MKTVIVGSILLAIFSCCIYPGSGTTALDHETYEIFVQVIKGEFSIPVTERTAKINSARVRFWRNKDNLSLRGGVLCFKGKAIAKKSALEKVVKKSFKTSKGSGTRKLYHRLKDSYSGISERNVHKVLLKSTIHQKLNARFQNRPRLRPIRARDVQVRHQIDLVDMNKLCTKYKGKVFRYVLSVMDVFSRYHWLVPLQRKRSSHVARELIRIYREHGAPLVLQHDQGAEFDGAVSRLCKQLQIKVIKGRPYHPQSQGKVERAHRTFKEKLRYDFLSTKKAGVNWPEGLPHYAQALNQDPKEELAWKSPFEIYFGRKPSVATEAHSSCAKEWDVQAEKYEDMIVEYLKDHPHMQNFITDTWPTYLQNMAKNGTFGDHLTLQAAADLFNVEFNVISSLGPAATIVISPQNSVPISSFYIGYFAEGDGEHYVALQNDAMWQERMEERAAESDEVPESDNNANQEKNSETSEVAAEESHVQEHTNEHTSEVTSDGDNQAPTLPPNQCSSSFEGSMGVLNQDILEEIIRQTLAMSPYMRQPLRAVSRFFRDTVDKQPLPKVYIPELNNILDIRHVSVRKIMLLKGRASGAVIRLREIINHVKWASAWISFVALGQGWFGI</sequence>
<dbReference type="CDD" id="cd22758">
    <property type="entry name" value="OTU_232R-like"/>
    <property type="match status" value="1"/>
</dbReference>
<dbReference type="InterPro" id="IPR003323">
    <property type="entry name" value="OTU_dom"/>
</dbReference>
<feature type="compositionally biased region" description="Polar residues" evidence="1">
    <location>
        <begin position="485"/>
        <end position="505"/>
    </location>
</feature>
<feature type="compositionally biased region" description="Basic and acidic residues" evidence="1">
    <location>
        <begin position="471"/>
        <end position="484"/>
    </location>
</feature>
<reference evidence="4" key="1">
    <citation type="journal article" date="2023" name="G3 (Bethesda)">
        <title>Whole genome assembly and annotation of the endangered Caribbean coral Acropora cervicornis.</title>
        <authorList>
            <person name="Selwyn J.D."/>
            <person name="Vollmer S.V."/>
        </authorList>
    </citation>
    <scope>NUCLEOTIDE SEQUENCE</scope>
    <source>
        <strain evidence="4">K2</strain>
    </source>
</reference>
<dbReference type="PROSITE" id="PS50994">
    <property type="entry name" value="INTEGRASE"/>
    <property type="match status" value="1"/>
</dbReference>
<dbReference type="Gene3D" id="3.90.70.80">
    <property type="match status" value="1"/>
</dbReference>
<dbReference type="GO" id="GO:0003676">
    <property type="term" value="F:nucleic acid binding"/>
    <property type="evidence" value="ECO:0007669"/>
    <property type="project" value="InterPro"/>
</dbReference>
<keyword evidence="5" id="KW-1185">Reference proteome</keyword>
<dbReference type="GO" id="GO:0015074">
    <property type="term" value="P:DNA integration"/>
    <property type="evidence" value="ECO:0007669"/>
    <property type="project" value="InterPro"/>
</dbReference>
<dbReference type="PANTHER" id="PTHR37984">
    <property type="entry name" value="PROTEIN CBG26694"/>
    <property type="match status" value="1"/>
</dbReference>
<evidence type="ECO:0000259" key="3">
    <source>
        <dbReference type="PROSITE" id="PS50994"/>
    </source>
</evidence>
<keyword evidence="2" id="KW-0732">Signal</keyword>
<organism evidence="4 5">
    <name type="scientific">Acropora cervicornis</name>
    <name type="common">Staghorn coral</name>
    <dbReference type="NCBI Taxonomy" id="6130"/>
    <lineage>
        <taxon>Eukaryota</taxon>
        <taxon>Metazoa</taxon>
        <taxon>Cnidaria</taxon>
        <taxon>Anthozoa</taxon>
        <taxon>Hexacorallia</taxon>
        <taxon>Scleractinia</taxon>
        <taxon>Astrocoeniina</taxon>
        <taxon>Acroporidae</taxon>
        <taxon>Acropora</taxon>
    </lineage>
</organism>
<gene>
    <name evidence="4" type="ORF">P5673_023261</name>
</gene>
<dbReference type="SUPFAM" id="SSF53098">
    <property type="entry name" value="Ribonuclease H-like"/>
    <property type="match status" value="1"/>
</dbReference>
<dbReference type="InterPro" id="IPR036397">
    <property type="entry name" value="RNaseH_sf"/>
</dbReference>
<dbReference type="Pfam" id="PF02338">
    <property type="entry name" value="OTU"/>
    <property type="match status" value="1"/>
</dbReference>
<name>A0AAD9Q6J1_ACRCE</name>
<dbReference type="Proteomes" id="UP001249851">
    <property type="component" value="Unassembled WGS sequence"/>
</dbReference>
<dbReference type="SUPFAM" id="SSF54001">
    <property type="entry name" value="Cysteine proteinases"/>
    <property type="match status" value="1"/>
</dbReference>
<evidence type="ECO:0000313" key="5">
    <source>
        <dbReference type="Proteomes" id="UP001249851"/>
    </source>
</evidence>
<dbReference type="AlphaFoldDB" id="A0AAD9Q6J1"/>
<evidence type="ECO:0000256" key="2">
    <source>
        <dbReference type="SAM" id="SignalP"/>
    </source>
</evidence>
<dbReference type="InterPro" id="IPR012337">
    <property type="entry name" value="RNaseH-like_sf"/>
</dbReference>
<feature type="region of interest" description="Disordered" evidence="1">
    <location>
        <begin position="440"/>
        <end position="505"/>
    </location>
</feature>
<dbReference type="InterPro" id="IPR001584">
    <property type="entry name" value="Integrase_cat-core"/>
</dbReference>
<dbReference type="Gene3D" id="3.30.420.10">
    <property type="entry name" value="Ribonuclease H-like superfamily/Ribonuclease H"/>
    <property type="match status" value="1"/>
</dbReference>
<comment type="caution">
    <text evidence="4">The sequence shown here is derived from an EMBL/GenBank/DDBJ whole genome shotgun (WGS) entry which is preliminary data.</text>
</comment>
<dbReference type="InterPro" id="IPR050951">
    <property type="entry name" value="Retrovirus_Pol_polyprotein"/>
</dbReference>
<dbReference type="Pfam" id="PF00665">
    <property type="entry name" value="rve"/>
    <property type="match status" value="1"/>
</dbReference>
<feature type="chain" id="PRO_5042108652" evidence="2">
    <location>
        <begin position="24"/>
        <end position="614"/>
    </location>
</feature>
<evidence type="ECO:0000256" key="1">
    <source>
        <dbReference type="SAM" id="MobiDB-lite"/>
    </source>
</evidence>
<accession>A0AAD9Q6J1</accession>
<dbReference type="EMBL" id="JARQWQ010000064">
    <property type="protein sequence ID" value="KAK2555276.1"/>
    <property type="molecule type" value="Genomic_DNA"/>
</dbReference>
<feature type="signal peptide" evidence="2">
    <location>
        <begin position="1"/>
        <end position="23"/>
    </location>
</feature>
<feature type="domain" description="Integrase catalytic" evidence="3">
    <location>
        <begin position="144"/>
        <end position="315"/>
    </location>
</feature>
<reference evidence="4" key="2">
    <citation type="journal article" date="2023" name="Science">
        <title>Genomic signatures of disease resistance in endangered staghorn corals.</title>
        <authorList>
            <person name="Vollmer S.V."/>
            <person name="Selwyn J.D."/>
            <person name="Despard B.A."/>
            <person name="Roesel C.L."/>
        </authorList>
    </citation>
    <scope>NUCLEOTIDE SEQUENCE</scope>
    <source>
        <strain evidence="4">K2</strain>
    </source>
</reference>
<protein>
    <submittedName>
        <fullName evidence="4">KRAB-A domain-containing protein 2</fullName>
    </submittedName>
</protein>
<proteinExistence type="predicted"/>
<evidence type="ECO:0000313" key="4">
    <source>
        <dbReference type="EMBL" id="KAK2555276.1"/>
    </source>
</evidence>
<dbReference type="PROSITE" id="PS51257">
    <property type="entry name" value="PROKAR_LIPOPROTEIN"/>
    <property type="match status" value="1"/>
</dbReference>